<evidence type="ECO:0000313" key="3">
    <source>
        <dbReference type="Proteomes" id="UP000191500"/>
    </source>
</evidence>
<dbReference type="AlphaFoldDB" id="A0A1V6V1G5"/>
<comment type="caution">
    <text evidence="2">The sequence shown here is derived from an EMBL/GenBank/DDBJ whole genome shotgun (WGS) entry which is preliminary data.</text>
</comment>
<evidence type="ECO:0000256" key="1">
    <source>
        <dbReference type="SAM" id="MobiDB-lite"/>
    </source>
</evidence>
<keyword evidence="3" id="KW-1185">Reference proteome</keyword>
<dbReference type="Proteomes" id="UP000191500">
    <property type="component" value="Unassembled WGS sequence"/>
</dbReference>
<dbReference type="EMBL" id="MDDG01000002">
    <property type="protein sequence ID" value="OQE44515.1"/>
    <property type="molecule type" value="Genomic_DNA"/>
</dbReference>
<gene>
    <name evidence="2" type="ORF">PENCOP_c002G09024</name>
</gene>
<organism evidence="2 3">
    <name type="scientific">Penicillium coprophilum</name>
    <dbReference type="NCBI Taxonomy" id="36646"/>
    <lineage>
        <taxon>Eukaryota</taxon>
        <taxon>Fungi</taxon>
        <taxon>Dikarya</taxon>
        <taxon>Ascomycota</taxon>
        <taxon>Pezizomycotina</taxon>
        <taxon>Eurotiomycetes</taxon>
        <taxon>Eurotiomycetidae</taxon>
        <taxon>Eurotiales</taxon>
        <taxon>Aspergillaceae</taxon>
        <taxon>Penicillium</taxon>
    </lineage>
</organism>
<feature type="compositionally biased region" description="Basic and acidic residues" evidence="1">
    <location>
        <begin position="99"/>
        <end position="109"/>
    </location>
</feature>
<proteinExistence type="predicted"/>
<sequence length="242" mass="25730">MLYSTYRHVSAYIGIYQEERFGIQNLHSPHCDVIGKYKPDQKNCEEHFLKQQTNIKNSNLYTMSQTYQSYEHADPTHTSRGAVGGGSSTGAQGLPTGLHDTRSGYDETKGYNPATGASYSKSSAGGPSQTHQRPLSPSPSRSDDRIVGDAPLPYTASTAQRAQMDQAHESKAAQAGEGLGNKVKGAAATVHGAGESLRGALNTAVDRAFGSTEGAERNEAIANKGAEEIRSGQFSSGKGYAK</sequence>
<protein>
    <submittedName>
        <fullName evidence="2">Uncharacterized protein</fullName>
    </submittedName>
</protein>
<feature type="region of interest" description="Disordered" evidence="1">
    <location>
        <begin position="211"/>
        <end position="242"/>
    </location>
</feature>
<feature type="region of interest" description="Disordered" evidence="1">
    <location>
        <begin position="71"/>
        <end position="178"/>
    </location>
</feature>
<name>A0A1V6V1G5_9EURO</name>
<feature type="compositionally biased region" description="Basic and acidic residues" evidence="1">
    <location>
        <begin position="214"/>
        <end position="230"/>
    </location>
</feature>
<reference evidence="3" key="1">
    <citation type="journal article" date="2017" name="Nat. Microbiol.">
        <title>Global analysis of biosynthetic gene clusters reveals vast potential of secondary metabolite production in Penicillium species.</title>
        <authorList>
            <person name="Nielsen J.C."/>
            <person name="Grijseels S."/>
            <person name="Prigent S."/>
            <person name="Ji B."/>
            <person name="Dainat J."/>
            <person name="Nielsen K.F."/>
            <person name="Frisvad J.C."/>
            <person name="Workman M."/>
            <person name="Nielsen J."/>
        </authorList>
    </citation>
    <scope>NUCLEOTIDE SEQUENCE [LARGE SCALE GENOMIC DNA]</scope>
    <source>
        <strain evidence="3">IBT 31321</strain>
    </source>
</reference>
<evidence type="ECO:0000313" key="2">
    <source>
        <dbReference type="EMBL" id="OQE44515.1"/>
    </source>
</evidence>
<feature type="compositionally biased region" description="Polar residues" evidence="1">
    <location>
        <begin position="115"/>
        <end position="135"/>
    </location>
</feature>
<accession>A0A1V6V1G5</accession>